<name>A0A6J6IML8_9ZZZZ</name>
<dbReference type="PANTHER" id="PTHR23088:SF27">
    <property type="entry name" value="DEAMINATED GLUTATHIONE AMIDASE"/>
    <property type="match status" value="1"/>
</dbReference>
<dbReference type="Gene3D" id="3.60.110.10">
    <property type="entry name" value="Carbon-nitrogen hydrolase"/>
    <property type="match status" value="1"/>
</dbReference>
<dbReference type="PANTHER" id="PTHR23088">
    <property type="entry name" value="NITRILASE-RELATED"/>
    <property type="match status" value="1"/>
</dbReference>
<organism evidence="2">
    <name type="scientific">freshwater metagenome</name>
    <dbReference type="NCBI Taxonomy" id="449393"/>
    <lineage>
        <taxon>unclassified sequences</taxon>
        <taxon>metagenomes</taxon>
        <taxon>ecological metagenomes</taxon>
    </lineage>
</organism>
<evidence type="ECO:0000259" key="1">
    <source>
        <dbReference type="PROSITE" id="PS50263"/>
    </source>
</evidence>
<dbReference type="InterPro" id="IPR036526">
    <property type="entry name" value="C-N_Hydrolase_sf"/>
</dbReference>
<dbReference type="Pfam" id="PF00795">
    <property type="entry name" value="CN_hydrolase"/>
    <property type="match status" value="1"/>
</dbReference>
<dbReference type="InterPro" id="IPR003010">
    <property type="entry name" value="C-N_Hydrolase"/>
</dbReference>
<dbReference type="InterPro" id="IPR001110">
    <property type="entry name" value="UPF0012_CS"/>
</dbReference>
<dbReference type="PROSITE" id="PS01227">
    <property type="entry name" value="UPF0012"/>
    <property type="match status" value="1"/>
</dbReference>
<accession>A0A6J6IML8</accession>
<sequence>MSVRVGLLQLRVDDSETVADRKQRVVRLVSSVLSGQAHGLTRVGDVDATQSLDVLVLPELWTVGAHNSAMMLAHPEPLDGELIAGLSELARSSQTWIYAGSFPELDGSQRFNTTVVINSEGLVVGKYRKIHLFGFDSGEAAVLTAGPELLVMDSPLGATGSATCYDLRFPELFRGLLELGAESFVIPSGWPTARIDHWRTLVKARSIENLAWTLACNQVGEQAGVELGGASLVIDPWGQVIAEAPADEECLLLAEVDLSLVTRSRDAFPALKDRKL</sequence>
<reference evidence="2" key="1">
    <citation type="submission" date="2020-05" db="EMBL/GenBank/DDBJ databases">
        <authorList>
            <person name="Chiriac C."/>
            <person name="Salcher M."/>
            <person name="Ghai R."/>
            <person name="Kavagutti S V."/>
        </authorList>
    </citation>
    <scope>NUCLEOTIDE SEQUENCE</scope>
</reference>
<gene>
    <name evidence="2" type="ORF">UFOPK1939_00917</name>
</gene>
<dbReference type="PROSITE" id="PS50263">
    <property type="entry name" value="CN_HYDROLASE"/>
    <property type="match status" value="1"/>
</dbReference>
<feature type="domain" description="CN hydrolase" evidence="1">
    <location>
        <begin position="3"/>
        <end position="258"/>
    </location>
</feature>
<dbReference type="EMBL" id="CAEZVF010000147">
    <property type="protein sequence ID" value="CAB4625766.1"/>
    <property type="molecule type" value="Genomic_DNA"/>
</dbReference>
<dbReference type="SUPFAM" id="SSF56317">
    <property type="entry name" value="Carbon-nitrogen hydrolase"/>
    <property type="match status" value="1"/>
</dbReference>
<protein>
    <submittedName>
        <fullName evidence="2">Unannotated protein</fullName>
    </submittedName>
</protein>
<evidence type="ECO:0000313" key="2">
    <source>
        <dbReference type="EMBL" id="CAB4625766.1"/>
    </source>
</evidence>
<proteinExistence type="predicted"/>
<dbReference type="AlphaFoldDB" id="A0A6J6IML8"/>